<dbReference type="InterPro" id="IPR052894">
    <property type="entry name" value="AsmA-related"/>
</dbReference>
<evidence type="ECO:0000313" key="2">
    <source>
        <dbReference type="EMBL" id="KFB11105.1"/>
    </source>
</evidence>
<dbReference type="STRING" id="472175.EL18_02149"/>
<keyword evidence="1" id="KW-1133">Transmembrane helix</keyword>
<protein>
    <submittedName>
        <fullName evidence="2">AsmA</fullName>
    </submittedName>
</protein>
<organism evidence="2 3">
    <name type="scientific">Nitratireductor basaltis</name>
    <dbReference type="NCBI Taxonomy" id="472175"/>
    <lineage>
        <taxon>Bacteria</taxon>
        <taxon>Pseudomonadati</taxon>
        <taxon>Pseudomonadota</taxon>
        <taxon>Alphaproteobacteria</taxon>
        <taxon>Hyphomicrobiales</taxon>
        <taxon>Phyllobacteriaceae</taxon>
        <taxon>Nitratireductor</taxon>
    </lineage>
</organism>
<dbReference type="PANTHER" id="PTHR30441">
    <property type="entry name" value="DUF748 DOMAIN-CONTAINING PROTEIN"/>
    <property type="match status" value="1"/>
</dbReference>
<keyword evidence="3" id="KW-1185">Reference proteome</keyword>
<dbReference type="EMBL" id="JMQM01000001">
    <property type="protein sequence ID" value="KFB11105.1"/>
    <property type="molecule type" value="Genomic_DNA"/>
</dbReference>
<dbReference type="OrthoDB" id="225437at2"/>
<dbReference type="GO" id="GO:0090313">
    <property type="term" value="P:regulation of protein targeting to membrane"/>
    <property type="evidence" value="ECO:0007669"/>
    <property type="project" value="TreeGrafter"/>
</dbReference>
<sequence length="606" mass="64548">MSLARKAAWSTGIVVVIALLLMVGLPLIASTQIVRDGIANQMSSWSGYRVRLDDTPEIEVWPTFRAVLNDVTLLDWNTRDPQPVVEAVRVEVELSALAALRGDVVFTRMRFIRPLVRLHGDRRGYHLPSPRDWGRLARSVEQAEQMVAQNGEAPAARALPDDPLGAIEFVDGRVIGAQSGTTQELITSLSGTLDWPALNRQASLNAKGIWRGEAVDVQVSSAQPLLLLAGSSAAVDLSVRSSPLNLSFKGTANLSGVDFFDGDLSASTPSLGRVMEWMQGVPAGANRVGPVSIAARMTGQNDRLKFENAALTVDESSAKGLLEIAFEQGEPSISGTLAFDQLNLRSTLNTFAASHVAVAARDGEGSVDQRINVDMRFSVVNATYGSIALANVAAAAKSRDGLATFDISDATAFGGSLQMGLRVDRTGSFDTLEVSFSGEQVDTAMLAQKLQVSALLPRARGSFSLSLKGTGRTLDEILSSADGNITAEFGKGEIPGIHLPSFMQLSERGDFFALSEISEGALPVDTARLKATVRRGVADIETAEARSPSHVLELDGLVPFAGRGLALYGTLTDERTPEAAPLMFFVGGSWASPFIAAFNPDAPREQ</sequence>
<comment type="caution">
    <text evidence="2">The sequence shown here is derived from an EMBL/GenBank/DDBJ whole genome shotgun (WGS) entry which is preliminary data.</text>
</comment>
<dbReference type="RefSeq" id="WP_036482657.1">
    <property type="nucleotide sequence ID" value="NZ_JMQM01000001.1"/>
</dbReference>
<dbReference type="PANTHER" id="PTHR30441:SF4">
    <property type="entry name" value="PROTEIN ASMA"/>
    <property type="match status" value="1"/>
</dbReference>
<evidence type="ECO:0000313" key="3">
    <source>
        <dbReference type="Proteomes" id="UP000053675"/>
    </source>
</evidence>
<feature type="transmembrane region" description="Helical" evidence="1">
    <location>
        <begin position="7"/>
        <end position="29"/>
    </location>
</feature>
<keyword evidence="1" id="KW-0472">Membrane</keyword>
<dbReference type="AlphaFoldDB" id="A0A084UDR9"/>
<dbReference type="Proteomes" id="UP000053675">
    <property type="component" value="Unassembled WGS sequence"/>
</dbReference>
<reference evidence="2 3" key="1">
    <citation type="submission" date="2014-05" db="EMBL/GenBank/DDBJ databases">
        <title>Draft Genome Sequence of Nitratireductor basaltis Strain UMTGB225, A Marine Bacterium Isolated from Green Barrel Tunicate.</title>
        <authorList>
            <person name="Gan H.Y."/>
        </authorList>
    </citation>
    <scope>NUCLEOTIDE SEQUENCE [LARGE SCALE GENOMIC DNA]</scope>
    <source>
        <strain evidence="2 3">UMTGB225</strain>
    </source>
</reference>
<dbReference type="GO" id="GO:0005886">
    <property type="term" value="C:plasma membrane"/>
    <property type="evidence" value="ECO:0007669"/>
    <property type="project" value="TreeGrafter"/>
</dbReference>
<evidence type="ECO:0000256" key="1">
    <source>
        <dbReference type="SAM" id="Phobius"/>
    </source>
</evidence>
<name>A0A084UDR9_9HYPH</name>
<proteinExistence type="predicted"/>
<accession>A0A084UDR9</accession>
<keyword evidence="1" id="KW-0812">Transmembrane</keyword>
<dbReference type="PATRIC" id="fig|472175.3.peg.2138"/>
<dbReference type="eggNOG" id="COG2982">
    <property type="taxonomic scope" value="Bacteria"/>
</dbReference>
<gene>
    <name evidence="2" type="ORF">EL18_02149</name>
</gene>